<dbReference type="RefSeq" id="WP_087506234.1">
    <property type="nucleotide sequence ID" value="NZ_BMDX01000014.1"/>
</dbReference>
<dbReference type="OrthoDB" id="6433966at2"/>
<accession>A0A8J2U6Y1</accession>
<protein>
    <submittedName>
        <fullName evidence="2">Uncharacterized protein</fullName>
    </submittedName>
</protein>
<dbReference type="Proteomes" id="UP000619743">
    <property type="component" value="Unassembled WGS sequence"/>
</dbReference>
<keyword evidence="3" id="KW-1185">Reference proteome</keyword>
<feature type="transmembrane region" description="Helical" evidence="1">
    <location>
        <begin position="41"/>
        <end position="60"/>
    </location>
</feature>
<gene>
    <name evidence="2" type="ORF">GCM10011369_25920</name>
</gene>
<keyword evidence="1" id="KW-1133">Transmembrane helix</keyword>
<evidence type="ECO:0000256" key="1">
    <source>
        <dbReference type="SAM" id="Phobius"/>
    </source>
</evidence>
<feature type="transmembrane region" description="Helical" evidence="1">
    <location>
        <begin position="17"/>
        <end position="35"/>
    </location>
</feature>
<evidence type="ECO:0000313" key="3">
    <source>
        <dbReference type="Proteomes" id="UP000619743"/>
    </source>
</evidence>
<proteinExistence type="predicted"/>
<name>A0A8J2U6Y1_9GAMM</name>
<sequence length="105" mass="11336">MSDLTHAQQERLKSDKFMLGILLAHVPFAGLWAPMGYGTMSFALTSSLLIAAIIGAGFVLAKGTRAFSCLAAMCLMLFSAVLIQAQLGRLEMHFHIFSALAFTLI</sequence>
<evidence type="ECO:0000313" key="2">
    <source>
        <dbReference type="EMBL" id="GGA82751.1"/>
    </source>
</evidence>
<keyword evidence="1" id="KW-0812">Transmembrane</keyword>
<reference evidence="3" key="1">
    <citation type="journal article" date="2019" name="Int. J. Syst. Evol. Microbiol.">
        <title>The Global Catalogue of Microorganisms (GCM) 10K type strain sequencing project: providing services to taxonomists for standard genome sequencing and annotation.</title>
        <authorList>
            <consortium name="The Broad Institute Genomics Platform"/>
            <consortium name="The Broad Institute Genome Sequencing Center for Infectious Disease"/>
            <person name="Wu L."/>
            <person name="Ma J."/>
        </authorList>
    </citation>
    <scope>NUCLEOTIDE SEQUENCE [LARGE SCALE GENOMIC DNA]</scope>
    <source>
        <strain evidence="3">CGMCC 1.10130</strain>
    </source>
</reference>
<dbReference type="EMBL" id="BMDX01000014">
    <property type="protein sequence ID" value="GGA82751.1"/>
    <property type="molecule type" value="Genomic_DNA"/>
</dbReference>
<keyword evidence="1" id="KW-0472">Membrane</keyword>
<organism evidence="2 3">
    <name type="scientific">Neiella marina</name>
    <dbReference type="NCBI Taxonomy" id="508461"/>
    <lineage>
        <taxon>Bacteria</taxon>
        <taxon>Pseudomonadati</taxon>
        <taxon>Pseudomonadota</taxon>
        <taxon>Gammaproteobacteria</taxon>
        <taxon>Alteromonadales</taxon>
        <taxon>Echinimonadaceae</taxon>
        <taxon>Neiella</taxon>
    </lineage>
</organism>
<feature type="transmembrane region" description="Helical" evidence="1">
    <location>
        <begin position="67"/>
        <end position="87"/>
    </location>
</feature>
<dbReference type="AlphaFoldDB" id="A0A8J2U6Y1"/>
<comment type="caution">
    <text evidence="2">The sequence shown here is derived from an EMBL/GenBank/DDBJ whole genome shotgun (WGS) entry which is preliminary data.</text>
</comment>